<evidence type="ECO:0000313" key="17">
    <source>
        <dbReference type="Proteomes" id="UP000694522"/>
    </source>
</evidence>
<evidence type="ECO:0000313" key="16">
    <source>
        <dbReference type="Ensembl" id="ENSACOP00000015844.1"/>
    </source>
</evidence>
<dbReference type="GO" id="GO:0045010">
    <property type="term" value="P:actin nucleation"/>
    <property type="evidence" value="ECO:0007669"/>
    <property type="project" value="InterPro"/>
</dbReference>
<evidence type="ECO:0000256" key="7">
    <source>
        <dbReference type="ARBA" id="ARBA00022490"/>
    </source>
</evidence>
<dbReference type="GO" id="GO:0048193">
    <property type="term" value="P:Golgi vesicle transport"/>
    <property type="evidence" value="ECO:0007669"/>
    <property type="project" value="TreeGrafter"/>
</dbReference>
<dbReference type="Gene3D" id="1.10.510.10">
    <property type="entry name" value="Transferase(Phosphotransferase) domain 1"/>
    <property type="match status" value="1"/>
</dbReference>
<keyword evidence="10" id="KW-0472">Membrane</keyword>
<keyword evidence="9" id="KW-0653">Protein transport</keyword>
<evidence type="ECO:0000256" key="4">
    <source>
        <dbReference type="ARBA" id="ARBA00010956"/>
    </source>
</evidence>
<dbReference type="AlphaFoldDB" id="A0A8B9FWX7"/>
<reference evidence="16" key="1">
    <citation type="submission" date="2025-08" db="UniProtKB">
        <authorList>
            <consortium name="Ensembl"/>
        </authorList>
    </citation>
    <scope>IDENTIFICATION</scope>
</reference>
<keyword evidence="5" id="KW-0813">Transport</keyword>
<keyword evidence="17" id="KW-1185">Reference proteome</keyword>
<evidence type="ECO:0000259" key="15">
    <source>
        <dbReference type="PROSITE" id="PS51377"/>
    </source>
</evidence>
<dbReference type="InterPro" id="IPR029901">
    <property type="entry name" value="Spire"/>
</dbReference>
<dbReference type="GO" id="GO:0005886">
    <property type="term" value="C:plasma membrane"/>
    <property type="evidence" value="ECO:0007669"/>
    <property type="project" value="UniProtKB-SubCell"/>
</dbReference>
<dbReference type="PANTHER" id="PTHR21345">
    <property type="entry name" value="SPIRE"/>
    <property type="match status" value="1"/>
</dbReference>
<dbReference type="GO" id="GO:0040038">
    <property type="term" value="P:polar body extrusion after meiotic divisions"/>
    <property type="evidence" value="ECO:0007669"/>
    <property type="project" value="TreeGrafter"/>
</dbReference>
<keyword evidence="8" id="KW-0677">Repeat</keyword>
<protein>
    <recommendedName>
        <fullName evidence="15">KIND domain-containing protein</fullName>
    </recommendedName>
</protein>
<dbReference type="GO" id="GO:0005938">
    <property type="term" value="C:cell cortex"/>
    <property type="evidence" value="ECO:0007669"/>
    <property type="project" value="TreeGrafter"/>
</dbReference>
<dbReference type="PANTHER" id="PTHR21345:SF8">
    <property type="entry name" value="PROTEIN SPIRE HOMOLOG 1"/>
    <property type="match status" value="1"/>
</dbReference>
<sequence length="94" mass="10010">AARAGGGAGGQPEALSLEEILRLYNQPINEEQAWAVCYQCCGSLRARARRGETPVARLGATAHLRVWRDGAVTLEQGEPQQPPPPAAGEDGPHR</sequence>
<dbReference type="GO" id="GO:0015031">
    <property type="term" value="P:protein transport"/>
    <property type="evidence" value="ECO:0007669"/>
    <property type="project" value="UniProtKB-KW"/>
</dbReference>
<keyword evidence="13" id="KW-0968">Cytoplasmic vesicle</keyword>
<evidence type="ECO:0000256" key="3">
    <source>
        <dbReference type="ARBA" id="ARBA00004413"/>
    </source>
</evidence>
<keyword evidence="6" id="KW-1003">Cell membrane</keyword>
<dbReference type="PROSITE" id="PS51377">
    <property type="entry name" value="KIND"/>
    <property type="match status" value="1"/>
</dbReference>
<dbReference type="GO" id="GO:0005856">
    <property type="term" value="C:cytoskeleton"/>
    <property type="evidence" value="ECO:0007669"/>
    <property type="project" value="UniProtKB-SubCell"/>
</dbReference>
<evidence type="ECO:0000256" key="1">
    <source>
        <dbReference type="ARBA" id="ARBA00004180"/>
    </source>
</evidence>
<comment type="similarity">
    <text evidence="4">Belongs to the spire family.</text>
</comment>
<reference evidence="16" key="2">
    <citation type="submission" date="2025-09" db="UniProtKB">
        <authorList>
            <consortium name="Ensembl"/>
        </authorList>
    </citation>
    <scope>IDENTIFICATION</scope>
</reference>
<evidence type="ECO:0000256" key="5">
    <source>
        <dbReference type="ARBA" id="ARBA00022448"/>
    </source>
</evidence>
<dbReference type="Proteomes" id="UP000694522">
    <property type="component" value="Unplaced"/>
</dbReference>
<evidence type="ECO:0000256" key="6">
    <source>
        <dbReference type="ARBA" id="ARBA00022475"/>
    </source>
</evidence>
<dbReference type="GO" id="GO:0030041">
    <property type="term" value="P:actin filament polymerization"/>
    <property type="evidence" value="ECO:0007669"/>
    <property type="project" value="TreeGrafter"/>
</dbReference>
<dbReference type="Ensembl" id="ENSACOT00000016406.1">
    <property type="protein sequence ID" value="ENSACOP00000015844.1"/>
    <property type="gene ID" value="ENSACOG00000011042.1"/>
</dbReference>
<evidence type="ECO:0000256" key="10">
    <source>
        <dbReference type="ARBA" id="ARBA00023136"/>
    </source>
</evidence>
<keyword evidence="7" id="KW-0963">Cytoplasm</keyword>
<organism evidence="16 17">
    <name type="scientific">Amazona collaria</name>
    <name type="common">yellow-billed parrot</name>
    <dbReference type="NCBI Taxonomy" id="241587"/>
    <lineage>
        <taxon>Eukaryota</taxon>
        <taxon>Metazoa</taxon>
        <taxon>Chordata</taxon>
        <taxon>Craniata</taxon>
        <taxon>Vertebrata</taxon>
        <taxon>Euteleostomi</taxon>
        <taxon>Archelosauria</taxon>
        <taxon>Archosauria</taxon>
        <taxon>Dinosauria</taxon>
        <taxon>Saurischia</taxon>
        <taxon>Theropoda</taxon>
        <taxon>Coelurosauria</taxon>
        <taxon>Aves</taxon>
        <taxon>Neognathae</taxon>
        <taxon>Neoaves</taxon>
        <taxon>Telluraves</taxon>
        <taxon>Australaves</taxon>
        <taxon>Psittaciformes</taxon>
        <taxon>Psittacidae</taxon>
        <taxon>Amazona</taxon>
    </lineage>
</organism>
<evidence type="ECO:0000256" key="13">
    <source>
        <dbReference type="ARBA" id="ARBA00023329"/>
    </source>
</evidence>
<evidence type="ECO:0000256" key="11">
    <source>
        <dbReference type="ARBA" id="ARBA00023203"/>
    </source>
</evidence>
<dbReference type="GO" id="GO:0051295">
    <property type="term" value="P:establishment of meiotic spindle localization"/>
    <property type="evidence" value="ECO:0007669"/>
    <property type="project" value="TreeGrafter"/>
</dbReference>
<dbReference type="GO" id="GO:0051639">
    <property type="term" value="P:actin filament network formation"/>
    <property type="evidence" value="ECO:0007669"/>
    <property type="project" value="TreeGrafter"/>
</dbReference>
<dbReference type="Pfam" id="PF16474">
    <property type="entry name" value="KIND"/>
    <property type="match status" value="1"/>
</dbReference>
<evidence type="ECO:0000256" key="12">
    <source>
        <dbReference type="ARBA" id="ARBA00023212"/>
    </source>
</evidence>
<dbReference type="GO" id="GO:0008017">
    <property type="term" value="F:microtubule binding"/>
    <property type="evidence" value="ECO:0007669"/>
    <property type="project" value="TreeGrafter"/>
</dbReference>
<keyword evidence="11" id="KW-0009">Actin-binding</keyword>
<comment type="subcellular location">
    <subcellularLocation>
        <location evidence="3">Cell membrane</location>
        <topology evidence="3">Peripheral membrane protein</topology>
        <orientation evidence="3">Cytoplasmic side</orientation>
    </subcellularLocation>
    <subcellularLocation>
        <location evidence="2">Cytoplasm</location>
        <location evidence="2">Cytoskeleton</location>
    </subcellularLocation>
    <subcellularLocation>
        <location evidence="1">Cytoplasmic vesicle membrane</location>
        <topology evidence="1">Peripheral membrane protein</topology>
        <orientation evidence="1">Cytoplasmic side</orientation>
    </subcellularLocation>
</comment>
<evidence type="ECO:0000256" key="8">
    <source>
        <dbReference type="ARBA" id="ARBA00022737"/>
    </source>
</evidence>
<evidence type="ECO:0000256" key="14">
    <source>
        <dbReference type="SAM" id="MobiDB-lite"/>
    </source>
</evidence>
<name>A0A8B9FWX7_9PSIT</name>
<dbReference type="InterPro" id="IPR011019">
    <property type="entry name" value="KIND_dom"/>
</dbReference>
<dbReference type="GO" id="GO:0030659">
    <property type="term" value="C:cytoplasmic vesicle membrane"/>
    <property type="evidence" value="ECO:0007669"/>
    <property type="project" value="UniProtKB-SubCell"/>
</dbReference>
<keyword evidence="12" id="KW-0206">Cytoskeleton</keyword>
<evidence type="ECO:0000256" key="2">
    <source>
        <dbReference type="ARBA" id="ARBA00004245"/>
    </source>
</evidence>
<feature type="region of interest" description="Disordered" evidence="14">
    <location>
        <begin position="71"/>
        <end position="94"/>
    </location>
</feature>
<dbReference type="GO" id="GO:0003779">
    <property type="term" value="F:actin binding"/>
    <property type="evidence" value="ECO:0007669"/>
    <property type="project" value="UniProtKB-KW"/>
</dbReference>
<accession>A0A8B9FWX7</accession>
<evidence type="ECO:0000256" key="9">
    <source>
        <dbReference type="ARBA" id="ARBA00022927"/>
    </source>
</evidence>
<feature type="domain" description="KIND" evidence="15">
    <location>
        <begin position="15"/>
        <end position="94"/>
    </location>
</feature>
<proteinExistence type="inferred from homology"/>
<dbReference type="GO" id="GO:0036089">
    <property type="term" value="P:cleavage furrow formation"/>
    <property type="evidence" value="ECO:0007669"/>
    <property type="project" value="TreeGrafter"/>
</dbReference>